<dbReference type="OrthoDB" id="9790442at2"/>
<dbReference type="RefSeq" id="WP_129892447.1">
    <property type="nucleotide sequence ID" value="NZ_CP035758.1"/>
</dbReference>
<dbReference type="Gene3D" id="1.10.10.10">
    <property type="entry name" value="Winged helix-like DNA-binding domain superfamily/Winged helix DNA-binding domain"/>
    <property type="match status" value="1"/>
</dbReference>
<dbReference type="InterPro" id="IPR016032">
    <property type="entry name" value="Sig_transdc_resp-reg_C-effctor"/>
</dbReference>
<evidence type="ECO:0000256" key="1">
    <source>
        <dbReference type="ARBA" id="ARBA00022553"/>
    </source>
</evidence>
<evidence type="ECO:0000259" key="8">
    <source>
        <dbReference type="PROSITE" id="PS50110"/>
    </source>
</evidence>
<keyword evidence="5" id="KW-0804">Transcription</keyword>
<dbReference type="Proteomes" id="UP000290365">
    <property type="component" value="Chromosome"/>
</dbReference>
<keyword evidence="3" id="KW-0805">Transcription regulation</keyword>
<evidence type="ECO:0000313" key="11">
    <source>
        <dbReference type="Proteomes" id="UP000290365"/>
    </source>
</evidence>
<dbReference type="SUPFAM" id="SSF52172">
    <property type="entry name" value="CheY-like"/>
    <property type="match status" value="1"/>
</dbReference>
<dbReference type="CDD" id="cd00383">
    <property type="entry name" value="trans_reg_C"/>
    <property type="match status" value="1"/>
</dbReference>
<feature type="domain" description="OmpR/PhoB-type" evidence="9">
    <location>
        <begin position="127"/>
        <end position="226"/>
    </location>
</feature>
<dbReference type="SMART" id="SM00448">
    <property type="entry name" value="REC"/>
    <property type="match status" value="1"/>
</dbReference>
<proteinExistence type="predicted"/>
<evidence type="ECO:0000259" key="9">
    <source>
        <dbReference type="PROSITE" id="PS51755"/>
    </source>
</evidence>
<keyword evidence="2" id="KW-0902">Two-component regulatory system</keyword>
<organism evidence="10 11">
    <name type="scientific">Ktedonosporobacter rubrisoli</name>
    <dbReference type="NCBI Taxonomy" id="2509675"/>
    <lineage>
        <taxon>Bacteria</taxon>
        <taxon>Bacillati</taxon>
        <taxon>Chloroflexota</taxon>
        <taxon>Ktedonobacteria</taxon>
        <taxon>Ktedonobacterales</taxon>
        <taxon>Ktedonosporobacteraceae</taxon>
        <taxon>Ktedonosporobacter</taxon>
    </lineage>
</organism>
<dbReference type="AlphaFoldDB" id="A0A4P6K1N0"/>
<dbReference type="PROSITE" id="PS51755">
    <property type="entry name" value="OMPR_PHOB"/>
    <property type="match status" value="1"/>
</dbReference>
<dbReference type="InterPro" id="IPR039420">
    <property type="entry name" value="WalR-like"/>
</dbReference>
<dbReference type="InterPro" id="IPR001789">
    <property type="entry name" value="Sig_transdc_resp-reg_receiver"/>
</dbReference>
<sequence>MYILVVDDDHFANTLVQFVLSKEGYEVETADNPRGAMQMIQKREPDLLILDVTMPYINGFDFSAKLRAEGYEIPLIFMTARDTIDAKLQGFNIGADDYICKPYNHQELVARVQAVMRRIKKNSKVGSQSIRGGQVELFPAELKVVIGGRSTVALTPTEVHVLRVLMNSCGQVVKRDRLLAEVWNENENNSNIVDVYIRRLRQKLEANAQKPQHIVSVRGVGYKFVGK</sequence>
<evidence type="ECO:0000256" key="7">
    <source>
        <dbReference type="PROSITE-ProRule" id="PRU01091"/>
    </source>
</evidence>
<dbReference type="GO" id="GO:0006355">
    <property type="term" value="P:regulation of DNA-templated transcription"/>
    <property type="evidence" value="ECO:0007669"/>
    <property type="project" value="InterPro"/>
</dbReference>
<feature type="modified residue" description="4-aspartylphosphate" evidence="6">
    <location>
        <position position="51"/>
    </location>
</feature>
<dbReference type="SMART" id="SM00862">
    <property type="entry name" value="Trans_reg_C"/>
    <property type="match status" value="1"/>
</dbReference>
<dbReference type="SUPFAM" id="SSF46894">
    <property type="entry name" value="C-terminal effector domain of the bipartite response regulators"/>
    <property type="match status" value="1"/>
</dbReference>
<evidence type="ECO:0000256" key="2">
    <source>
        <dbReference type="ARBA" id="ARBA00023012"/>
    </source>
</evidence>
<dbReference type="InterPro" id="IPR036388">
    <property type="entry name" value="WH-like_DNA-bd_sf"/>
</dbReference>
<name>A0A4P6K1N0_KTERU</name>
<evidence type="ECO:0000256" key="4">
    <source>
        <dbReference type="ARBA" id="ARBA00023125"/>
    </source>
</evidence>
<evidence type="ECO:0000256" key="5">
    <source>
        <dbReference type="ARBA" id="ARBA00023163"/>
    </source>
</evidence>
<reference evidence="10 11" key="1">
    <citation type="submission" date="2019-01" db="EMBL/GenBank/DDBJ databases">
        <title>Ktedonosporobacter rubrisoli SCAWS-G2.</title>
        <authorList>
            <person name="Huang Y."/>
            <person name="Yan B."/>
        </authorList>
    </citation>
    <scope>NUCLEOTIDE SEQUENCE [LARGE SCALE GENOMIC DNA]</scope>
    <source>
        <strain evidence="10 11">SCAWS-G2</strain>
    </source>
</reference>
<gene>
    <name evidence="10" type="ORF">EPA93_37595</name>
</gene>
<dbReference type="Gene3D" id="6.10.250.690">
    <property type="match status" value="1"/>
</dbReference>
<dbReference type="KEGG" id="kbs:EPA93_37595"/>
<dbReference type="GO" id="GO:0000976">
    <property type="term" value="F:transcription cis-regulatory region binding"/>
    <property type="evidence" value="ECO:0007669"/>
    <property type="project" value="TreeGrafter"/>
</dbReference>
<dbReference type="PANTHER" id="PTHR48111:SF1">
    <property type="entry name" value="TWO-COMPONENT RESPONSE REGULATOR ORR33"/>
    <property type="match status" value="1"/>
</dbReference>
<dbReference type="Pfam" id="PF00486">
    <property type="entry name" value="Trans_reg_C"/>
    <property type="match status" value="1"/>
</dbReference>
<evidence type="ECO:0000256" key="6">
    <source>
        <dbReference type="PROSITE-ProRule" id="PRU00169"/>
    </source>
</evidence>
<keyword evidence="4 7" id="KW-0238">DNA-binding</keyword>
<dbReference type="GO" id="GO:0000156">
    <property type="term" value="F:phosphorelay response regulator activity"/>
    <property type="evidence" value="ECO:0007669"/>
    <property type="project" value="TreeGrafter"/>
</dbReference>
<keyword evidence="1 6" id="KW-0597">Phosphoprotein</keyword>
<keyword evidence="11" id="KW-1185">Reference proteome</keyword>
<accession>A0A4P6K1N0</accession>
<feature type="domain" description="Response regulatory" evidence="8">
    <location>
        <begin position="2"/>
        <end position="116"/>
    </location>
</feature>
<dbReference type="PROSITE" id="PS50110">
    <property type="entry name" value="RESPONSE_REGULATORY"/>
    <property type="match status" value="1"/>
</dbReference>
<dbReference type="GO" id="GO:0032993">
    <property type="term" value="C:protein-DNA complex"/>
    <property type="evidence" value="ECO:0007669"/>
    <property type="project" value="TreeGrafter"/>
</dbReference>
<evidence type="ECO:0000313" key="10">
    <source>
        <dbReference type="EMBL" id="QBD81386.1"/>
    </source>
</evidence>
<dbReference type="InterPro" id="IPR001867">
    <property type="entry name" value="OmpR/PhoB-type_DNA-bd"/>
</dbReference>
<dbReference type="InterPro" id="IPR011006">
    <property type="entry name" value="CheY-like_superfamily"/>
</dbReference>
<dbReference type="CDD" id="cd17574">
    <property type="entry name" value="REC_OmpR"/>
    <property type="match status" value="1"/>
</dbReference>
<dbReference type="Gene3D" id="3.40.50.2300">
    <property type="match status" value="1"/>
</dbReference>
<dbReference type="GO" id="GO:0005829">
    <property type="term" value="C:cytosol"/>
    <property type="evidence" value="ECO:0007669"/>
    <property type="project" value="TreeGrafter"/>
</dbReference>
<dbReference type="Pfam" id="PF00072">
    <property type="entry name" value="Response_reg"/>
    <property type="match status" value="1"/>
</dbReference>
<dbReference type="PANTHER" id="PTHR48111">
    <property type="entry name" value="REGULATOR OF RPOS"/>
    <property type="match status" value="1"/>
</dbReference>
<evidence type="ECO:0000256" key="3">
    <source>
        <dbReference type="ARBA" id="ARBA00023015"/>
    </source>
</evidence>
<dbReference type="EMBL" id="CP035758">
    <property type="protein sequence ID" value="QBD81386.1"/>
    <property type="molecule type" value="Genomic_DNA"/>
</dbReference>
<feature type="DNA-binding region" description="OmpR/PhoB-type" evidence="7">
    <location>
        <begin position="127"/>
        <end position="226"/>
    </location>
</feature>
<protein>
    <submittedName>
        <fullName evidence="10">Response regulator transcription factor</fullName>
    </submittedName>
</protein>